<organism evidence="1 2">
    <name type="scientific">Heterorhabditis bacteriophora</name>
    <name type="common">Entomopathogenic nematode worm</name>
    <dbReference type="NCBI Taxonomy" id="37862"/>
    <lineage>
        <taxon>Eukaryota</taxon>
        <taxon>Metazoa</taxon>
        <taxon>Ecdysozoa</taxon>
        <taxon>Nematoda</taxon>
        <taxon>Chromadorea</taxon>
        <taxon>Rhabditida</taxon>
        <taxon>Rhabditina</taxon>
        <taxon>Rhabditomorpha</taxon>
        <taxon>Strongyloidea</taxon>
        <taxon>Heterorhabditidae</taxon>
        <taxon>Heterorhabditis</taxon>
    </lineage>
</organism>
<evidence type="ECO:0000313" key="2">
    <source>
        <dbReference type="WBParaSite" id="Hba_03054"/>
    </source>
</evidence>
<dbReference type="Proteomes" id="UP000095283">
    <property type="component" value="Unplaced"/>
</dbReference>
<keyword evidence="1" id="KW-1185">Reference proteome</keyword>
<name>A0A1I7WDN7_HETBA</name>
<protein>
    <submittedName>
        <fullName evidence="2">Uncharacterized protein</fullName>
    </submittedName>
</protein>
<sequence>MYITIKDTPGTNKKDNSEELIVVNCSFFNNLTPSNKACKKTYKTNFIRT</sequence>
<proteinExistence type="predicted"/>
<accession>A0A1I7WDN7</accession>
<dbReference type="AlphaFoldDB" id="A0A1I7WDN7"/>
<reference evidence="2" key="1">
    <citation type="submission" date="2016-11" db="UniProtKB">
        <authorList>
            <consortium name="WormBaseParasite"/>
        </authorList>
    </citation>
    <scope>IDENTIFICATION</scope>
</reference>
<dbReference type="WBParaSite" id="Hba_03054">
    <property type="protein sequence ID" value="Hba_03054"/>
    <property type="gene ID" value="Hba_03054"/>
</dbReference>
<evidence type="ECO:0000313" key="1">
    <source>
        <dbReference type="Proteomes" id="UP000095283"/>
    </source>
</evidence>